<dbReference type="SUPFAM" id="SSF49562">
    <property type="entry name" value="C2 domain (Calcium/lipid-binding domain, CaLB)"/>
    <property type="match status" value="1"/>
</dbReference>
<evidence type="ECO:0000259" key="5">
    <source>
        <dbReference type="PROSITE" id="PS50004"/>
    </source>
</evidence>
<dbReference type="GO" id="GO:0046928">
    <property type="term" value="P:regulation of neurotransmitter secretion"/>
    <property type="evidence" value="ECO:0007669"/>
    <property type="project" value="TreeGrafter"/>
</dbReference>
<evidence type="ECO:0000256" key="2">
    <source>
        <dbReference type="ARBA" id="ARBA00022723"/>
    </source>
</evidence>
<keyword evidence="2" id="KW-0479">Metal-binding</keyword>
<evidence type="ECO:0000313" key="7">
    <source>
        <dbReference type="Proteomes" id="UP001228049"/>
    </source>
</evidence>
<organism evidence="6 7">
    <name type="scientific">Dissostichus eleginoides</name>
    <name type="common">Patagonian toothfish</name>
    <name type="synonym">Dissostichus amissus</name>
    <dbReference type="NCBI Taxonomy" id="100907"/>
    <lineage>
        <taxon>Eukaryota</taxon>
        <taxon>Metazoa</taxon>
        <taxon>Chordata</taxon>
        <taxon>Craniata</taxon>
        <taxon>Vertebrata</taxon>
        <taxon>Euteleostomi</taxon>
        <taxon>Actinopterygii</taxon>
        <taxon>Neopterygii</taxon>
        <taxon>Teleostei</taxon>
        <taxon>Neoteleostei</taxon>
        <taxon>Acanthomorphata</taxon>
        <taxon>Eupercaria</taxon>
        <taxon>Perciformes</taxon>
        <taxon>Notothenioidei</taxon>
        <taxon>Nototheniidae</taxon>
        <taxon>Dissostichus</taxon>
    </lineage>
</organism>
<dbReference type="CDD" id="cd04042">
    <property type="entry name" value="C2A_MCTP_PRT"/>
    <property type="match status" value="1"/>
</dbReference>
<dbReference type="InterPro" id="IPR000008">
    <property type="entry name" value="C2_dom"/>
</dbReference>
<protein>
    <submittedName>
        <fullName evidence="6">Multiple C2 and transmembrane domain containing protein 1</fullName>
    </submittedName>
</protein>
<feature type="compositionally biased region" description="Low complexity" evidence="4">
    <location>
        <begin position="148"/>
        <end position="160"/>
    </location>
</feature>
<dbReference type="PANTHER" id="PTHR45911:SF3">
    <property type="entry name" value="DYSFERLIN-RELATED"/>
    <property type="match status" value="1"/>
</dbReference>
<reference evidence="6" key="1">
    <citation type="submission" date="2023-04" db="EMBL/GenBank/DDBJ databases">
        <title>Chromosome-level genome of Chaenocephalus aceratus.</title>
        <authorList>
            <person name="Park H."/>
        </authorList>
    </citation>
    <scope>NUCLEOTIDE SEQUENCE</scope>
    <source>
        <strain evidence="6">DE</strain>
        <tissue evidence="6">Muscle</tissue>
    </source>
</reference>
<dbReference type="PANTHER" id="PTHR45911">
    <property type="entry name" value="C2 DOMAIN-CONTAINING PROTEIN"/>
    <property type="match status" value="1"/>
</dbReference>
<dbReference type="Gene3D" id="2.60.40.150">
    <property type="entry name" value="C2 domain"/>
    <property type="match status" value="1"/>
</dbReference>
<feature type="region of interest" description="Disordered" evidence="4">
    <location>
        <begin position="133"/>
        <end position="180"/>
    </location>
</feature>
<evidence type="ECO:0000313" key="6">
    <source>
        <dbReference type="EMBL" id="KAK1883890.1"/>
    </source>
</evidence>
<dbReference type="GO" id="GO:0030672">
    <property type="term" value="C:synaptic vesicle membrane"/>
    <property type="evidence" value="ECO:0007669"/>
    <property type="project" value="TreeGrafter"/>
</dbReference>
<evidence type="ECO:0000256" key="4">
    <source>
        <dbReference type="SAM" id="MobiDB-lite"/>
    </source>
</evidence>
<feature type="compositionally biased region" description="Polar residues" evidence="4">
    <location>
        <begin position="12"/>
        <end position="21"/>
    </location>
</feature>
<feature type="domain" description="C2" evidence="5">
    <location>
        <begin position="166"/>
        <end position="282"/>
    </location>
</feature>
<dbReference type="SMART" id="SM00239">
    <property type="entry name" value="C2"/>
    <property type="match status" value="1"/>
</dbReference>
<dbReference type="Pfam" id="PF00168">
    <property type="entry name" value="C2"/>
    <property type="match status" value="1"/>
</dbReference>
<keyword evidence="6" id="KW-0472">Membrane</keyword>
<dbReference type="Proteomes" id="UP001228049">
    <property type="component" value="Unassembled WGS sequence"/>
</dbReference>
<dbReference type="EMBL" id="JASDAP010000022">
    <property type="protein sequence ID" value="KAK1883890.1"/>
    <property type="molecule type" value="Genomic_DNA"/>
</dbReference>
<accession>A0AAD9BHD8</accession>
<evidence type="ECO:0000256" key="3">
    <source>
        <dbReference type="ARBA" id="ARBA00022837"/>
    </source>
</evidence>
<dbReference type="InterPro" id="IPR035892">
    <property type="entry name" value="C2_domain_sf"/>
</dbReference>
<dbReference type="GO" id="GO:0005509">
    <property type="term" value="F:calcium ion binding"/>
    <property type="evidence" value="ECO:0007669"/>
    <property type="project" value="TreeGrafter"/>
</dbReference>
<feature type="compositionally biased region" description="Basic and acidic residues" evidence="4">
    <location>
        <begin position="36"/>
        <end position="47"/>
    </location>
</feature>
<feature type="region of interest" description="Disordered" evidence="4">
    <location>
        <begin position="1"/>
        <end position="47"/>
    </location>
</feature>
<dbReference type="PROSITE" id="PS50004">
    <property type="entry name" value="C2"/>
    <property type="match status" value="1"/>
</dbReference>
<dbReference type="FunFam" id="2.60.40.150:FF:000287">
    <property type="entry name" value="Multiple C2 domains, transmembrane 1b"/>
    <property type="match status" value="1"/>
</dbReference>
<keyword evidence="6" id="KW-0812">Transmembrane</keyword>
<sequence>MDHFAGDDESDASAQQTTVWRQITARAKPLLSPKLGSRDPEEKKEKSMWMFKKMKRKENVSLDRIISSSQPDLLFASAPDPEAHEEKQLCGKAAGMSGSGGSGIKERIPSKLTVAHLIQTHHKSSSLGSACLEKLAEPPGGGSGSSGRSGEAGEAAGAVETEQEEQQGIGAPPSSERASSSMYKLEIDLKRGNNLAVRDRGGSSDPYVKFKLSGKEVFRSKTIHKNLNPVWDEKTTIILDCLSDPLYVKVFDYDFGRQDDFMGSAYLYMESLEQQRCIPVTLVLKDPQHPDQDLGSLDLSVTLTPKDSPVEERRDSTSTLRKVQTYRWKPYVNKVSVVEIRLLQLHPESPL</sequence>
<gene>
    <name evidence="6" type="ORF">KUDE01_022214</name>
</gene>
<dbReference type="AlphaFoldDB" id="A0AAD9BHD8"/>
<name>A0AAD9BHD8_DISEL</name>
<dbReference type="PRINTS" id="PR00360">
    <property type="entry name" value="C2DOMAIN"/>
</dbReference>
<evidence type="ECO:0000256" key="1">
    <source>
        <dbReference type="ARBA" id="ARBA00007923"/>
    </source>
</evidence>
<comment type="similarity">
    <text evidence="1">Belongs to the MCTP family.</text>
</comment>
<keyword evidence="7" id="KW-1185">Reference proteome</keyword>
<proteinExistence type="inferred from homology"/>
<comment type="caution">
    <text evidence="6">The sequence shown here is derived from an EMBL/GenBank/DDBJ whole genome shotgun (WGS) entry which is preliminary data.</text>
</comment>
<keyword evidence="3" id="KW-0106">Calcium</keyword>